<name>A0ABP5RN73_9ACTN</name>
<dbReference type="InterPro" id="IPR046203">
    <property type="entry name" value="DUF6236"/>
</dbReference>
<dbReference type="RefSeq" id="WP_344639673.1">
    <property type="nucleotide sequence ID" value="NZ_BAAATR010000034.1"/>
</dbReference>
<dbReference type="Pfam" id="PF19749">
    <property type="entry name" value="DUF6236"/>
    <property type="match status" value="1"/>
</dbReference>
<dbReference type="EMBL" id="BAAATR010000034">
    <property type="protein sequence ID" value="GAA2266997.1"/>
    <property type="molecule type" value="Genomic_DNA"/>
</dbReference>
<evidence type="ECO:0000313" key="2">
    <source>
        <dbReference type="Proteomes" id="UP001500305"/>
    </source>
</evidence>
<accession>A0ABP5RN73</accession>
<protein>
    <submittedName>
        <fullName evidence="1">Uncharacterized protein</fullName>
    </submittedName>
</protein>
<proteinExistence type="predicted"/>
<dbReference type="Proteomes" id="UP001500305">
    <property type="component" value="Unassembled WGS sequence"/>
</dbReference>
<reference evidence="2" key="1">
    <citation type="journal article" date="2019" name="Int. J. Syst. Evol. Microbiol.">
        <title>The Global Catalogue of Microorganisms (GCM) 10K type strain sequencing project: providing services to taxonomists for standard genome sequencing and annotation.</title>
        <authorList>
            <consortium name="The Broad Institute Genomics Platform"/>
            <consortium name="The Broad Institute Genome Sequencing Center for Infectious Disease"/>
            <person name="Wu L."/>
            <person name="Ma J."/>
        </authorList>
    </citation>
    <scope>NUCLEOTIDE SEQUENCE [LARGE SCALE GENOMIC DNA]</scope>
    <source>
        <strain evidence="2">JCM 7356</strain>
    </source>
</reference>
<organism evidence="1 2">
    <name type="scientific">Kitasatospora cystarginea</name>
    <dbReference type="NCBI Taxonomy" id="58350"/>
    <lineage>
        <taxon>Bacteria</taxon>
        <taxon>Bacillati</taxon>
        <taxon>Actinomycetota</taxon>
        <taxon>Actinomycetes</taxon>
        <taxon>Kitasatosporales</taxon>
        <taxon>Streptomycetaceae</taxon>
        <taxon>Kitasatospora</taxon>
    </lineage>
</organism>
<keyword evidence="2" id="KW-1185">Reference proteome</keyword>
<comment type="caution">
    <text evidence="1">The sequence shown here is derived from an EMBL/GenBank/DDBJ whole genome shotgun (WGS) entry which is preliminary data.</text>
</comment>
<gene>
    <name evidence="1" type="ORF">GCM10010430_60190</name>
</gene>
<sequence>MQHTGLYYPYVHLRDESWAKAAALYWKRLARVVPDGFPVRDESVVKELRQANFLVDTDPARAAAAVAPAFIAAVEEYGTALRRQYAVAGRPFTAQRAADPRRIRPRRQLAGLYPQEVARELESALVEAGLAERSKREWVEDRPIDWVAVDAMLAWVYKCALTEELARRTAFVPVTDQIDAHAAGDGWSSEQIARALLGGGRGPAAAEVESRIALMAVQCVLPADLENVPIEKIIKLRTDYADEFALFAAAIDTASAELRSATREVTDSAAFEIHLNDTFEHHIAQPLESLRRAMRGLKLETMSTALTVKAEVTVAGGAIGLLGGAATAVGAGLAFTTIAARQTAAHQRDSLVSSSPASYLLRIERELTPQTLVRRAGRAAMRMAGLGI</sequence>
<evidence type="ECO:0000313" key="1">
    <source>
        <dbReference type="EMBL" id="GAA2266997.1"/>
    </source>
</evidence>